<evidence type="ECO:0000256" key="1">
    <source>
        <dbReference type="SAM" id="MobiDB-lite"/>
    </source>
</evidence>
<dbReference type="Proteomes" id="UP000035425">
    <property type="component" value="Unassembled WGS sequence"/>
</dbReference>
<dbReference type="RefSeq" id="WP_047224940.1">
    <property type="nucleotide sequence ID" value="NZ_JWIO01000056.1"/>
</dbReference>
<dbReference type="EMBL" id="JWIO01000056">
    <property type="protein sequence ID" value="KLL09817.1"/>
    <property type="molecule type" value="Genomic_DNA"/>
</dbReference>
<sequence length="66" mass="6791">PARRAQDGAARGGRPAAALVVSAEQSAAGGSARGRPGPGTYTEEATMKLMPRRRRVSGDGLLEELT</sequence>
<accession>A0ABR5EZB8</accession>
<evidence type="ECO:0000313" key="3">
    <source>
        <dbReference type="Proteomes" id="UP000035425"/>
    </source>
</evidence>
<protein>
    <submittedName>
        <fullName evidence="2">Uncharacterized protein</fullName>
    </submittedName>
</protein>
<feature type="compositionally biased region" description="Low complexity" evidence="1">
    <location>
        <begin position="26"/>
        <end position="39"/>
    </location>
</feature>
<gene>
    <name evidence="2" type="ORF">FrCorBMG51_22140</name>
</gene>
<keyword evidence="3" id="KW-1185">Reference proteome</keyword>
<organism evidence="2 3">
    <name type="scientific">Protofrankia coriariae</name>
    <dbReference type="NCBI Taxonomy" id="1562887"/>
    <lineage>
        <taxon>Bacteria</taxon>
        <taxon>Bacillati</taxon>
        <taxon>Actinomycetota</taxon>
        <taxon>Actinomycetes</taxon>
        <taxon>Frankiales</taxon>
        <taxon>Frankiaceae</taxon>
        <taxon>Protofrankia</taxon>
    </lineage>
</organism>
<evidence type="ECO:0000313" key="2">
    <source>
        <dbReference type="EMBL" id="KLL09817.1"/>
    </source>
</evidence>
<comment type="caution">
    <text evidence="2">The sequence shown here is derived from an EMBL/GenBank/DDBJ whole genome shotgun (WGS) entry which is preliminary data.</text>
</comment>
<name>A0ABR5EZB8_9ACTN</name>
<proteinExistence type="predicted"/>
<feature type="region of interest" description="Disordered" evidence="1">
    <location>
        <begin position="23"/>
        <end position="66"/>
    </location>
</feature>
<feature type="non-terminal residue" evidence="2">
    <location>
        <position position="1"/>
    </location>
</feature>
<reference evidence="2 3" key="1">
    <citation type="submission" date="2014-12" db="EMBL/GenBank/DDBJ databases">
        <title>Frankia sp. BMG5.1 draft genome.</title>
        <authorList>
            <person name="Gtari M."/>
            <person name="Ghodhbane-Gtari F."/>
            <person name="Nouioui I."/>
            <person name="Ktari A."/>
            <person name="Hezbri K."/>
            <person name="Mimouni W."/>
            <person name="Sbissi I."/>
            <person name="Ayari A."/>
            <person name="Yamanaka T."/>
            <person name="Normand P."/>
            <person name="Tisa L.S."/>
            <person name="Boudabous A."/>
        </authorList>
    </citation>
    <scope>NUCLEOTIDE SEQUENCE [LARGE SCALE GENOMIC DNA]</scope>
    <source>
        <strain evidence="2 3">BMG5.1</strain>
    </source>
</reference>